<protein>
    <submittedName>
        <fullName evidence="8">Beta-galactosidase</fullName>
        <ecNumber evidence="8">3.2.1.23</ecNumber>
    </submittedName>
</protein>
<evidence type="ECO:0000256" key="2">
    <source>
        <dbReference type="ARBA" id="ARBA00022801"/>
    </source>
</evidence>
<keyword evidence="3 8" id="KW-0326">Glycosidase</keyword>
<evidence type="ECO:0000313" key="8">
    <source>
        <dbReference type="EMBL" id="QDV37612.1"/>
    </source>
</evidence>
<keyword evidence="2 8" id="KW-0378">Hydrolase</keyword>
<dbReference type="Proteomes" id="UP000317835">
    <property type="component" value="Chromosome"/>
</dbReference>
<dbReference type="InterPro" id="IPR051913">
    <property type="entry name" value="GH2_Domain-Containing"/>
</dbReference>
<dbReference type="InterPro" id="IPR013783">
    <property type="entry name" value="Ig-like_fold"/>
</dbReference>
<evidence type="ECO:0000256" key="1">
    <source>
        <dbReference type="ARBA" id="ARBA00007401"/>
    </source>
</evidence>
<sequence precursor="true">MHPSLIRSAWLGLAILSAAAESPADWEPAEAPLMTRWASDVGPDSALPEYPRPQMVRERWQNLNGLWQYAIRPGSEPRPERFDGEILVPYPVESALSGVMKRVSPDEALWYLSSFTLPEGWSGDRVLLHFGAADWEARVWVNGELAGEHRGGYDPFSFEVTPLLRAGENELVVRVWDPTDRGYQPRGKQVLQPESIWYTPVTGLWQTVWLEPVAEEFIGSLRIEPDLDSSSVLVHVDASEEGTVRVEAKDGDRVVGQGEGRVGRPVTIAMEDVTPWSPDNPHLYDLAVTLERDGRPVDRVASYFGMRKIELKADDQGVNRLFLNDEPLFQYGPLDQGWWPDGLYTAPTDEALKYDVEVTKRLGFNMTRKHVKVEPSRWYYWCDKLGLLVWQDMPSGDAHPDWVREVDEEGPELRRSAESAQDFRVELEALVTDFFNHPSIVVWVPFNERWGQSDTAEAVAQIRRLDPTRLVNSASGGNFLGVGDILDVHSYPDPSMPRLDPSMAVVCGEFGGLGLPLEGNTWLDKGNWGYRTFETAEALTEAYLEKLEMLRPMIGRGLAAAVYTQITDVEIEVNGLLTYDRAVIKIDPDTLAEANRSLYEPGSQAGGD</sequence>
<feature type="signal peptide" evidence="4">
    <location>
        <begin position="1"/>
        <end position="20"/>
    </location>
</feature>
<dbReference type="Pfam" id="PF00703">
    <property type="entry name" value="Glyco_hydro_2"/>
    <property type="match status" value="1"/>
</dbReference>
<dbReference type="InterPro" id="IPR008979">
    <property type="entry name" value="Galactose-bd-like_sf"/>
</dbReference>
<dbReference type="AlphaFoldDB" id="A0A518H9S7"/>
<dbReference type="RefSeq" id="WP_145275593.1">
    <property type="nucleotide sequence ID" value="NZ_CP036426.1"/>
</dbReference>
<dbReference type="Pfam" id="PF02837">
    <property type="entry name" value="Glyco_hydro_2_N"/>
    <property type="match status" value="1"/>
</dbReference>
<dbReference type="InterPro" id="IPR006102">
    <property type="entry name" value="Ig-like_GH2"/>
</dbReference>
<dbReference type="Gene3D" id="2.60.120.260">
    <property type="entry name" value="Galactose-binding domain-like"/>
    <property type="match status" value="1"/>
</dbReference>
<dbReference type="InterPro" id="IPR017853">
    <property type="entry name" value="GH"/>
</dbReference>
<evidence type="ECO:0000259" key="6">
    <source>
        <dbReference type="Pfam" id="PF02836"/>
    </source>
</evidence>
<gene>
    <name evidence="8" type="primary">cbgA</name>
    <name evidence="8" type="ORF">ElP_55530</name>
</gene>
<name>A0A518H9S7_9BACT</name>
<evidence type="ECO:0000256" key="3">
    <source>
        <dbReference type="ARBA" id="ARBA00023295"/>
    </source>
</evidence>
<dbReference type="SUPFAM" id="SSF49785">
    <property type="entry name" value="Galactose-binding domain-like"/>
    <property type="match status" value="1"/>
</dbReference>
<dbReference type="KEGG" id="tpla:ElP_55530"/>
<dbReference type="PANTHER" id="PTHR42732">
    <property type="entry name" value="BETA-GALACTOSIDASE"/>
    <property type="match status" value="1"/>
</dbReference>
<evidence type="ECO:0000313" key="9">
    <source>
        <dbReference type="Proteomes" id="UP000317835"/>
    </source>
</evidence>
<dbReference type="SUPFAM" id="SSF51445">
    <property type="entry name" value="(Trans)glycosidases"/>
    <property type="match status" value="1"/>
</dbReference>
<dbReference type="SUPFAM" id="SSF49303">
    <property type="entry name" value="beta-Galactosidase/glucuronidase domain"/>
    <property type="match status" value="1"/>
</dbReference>
<dbReference type="GO" id="GO:0004565">
    <property type="term" value="F:beta-galactosidase activity"/>
    <property type="evidence" value="ECO:0007669"/>
    <property type="project" value="UniProtKB-EC"/>
</dbReference>
<organism evidence="8 9">
    <name type="scientific">Tautonia plasticadhaerens</name>
    <dbReference type="NCBI Taxonomy" id="2527974"/>
    <lineage>
        <taxon>Bacteria</taxon>
        <taxon>Pseudomonadati</taxon>
        <taxon>Planctomycetota</taxon>
        <taxon>Planctomycetia</taxon>
        <taxon>Isosphaerales</taxon>
        <taxon>Isosphaeraceae</taxon>
        <taxon>Tautonia</taxon>
    </lineage>
</organism>
<dbReference type="PANTHER" id="PTHR42732:SF2">
    <property type="entry name" value="BETA-MANNOSIDASE"/>
    <property type="match status" value="1"/>
</dbReference>
<accession>A0A518H9S7</accession>
<dbReference type="Gene3D" id="3.20.20.80">
    <property type="entry name" value="Glycosidases"/>
    <property type="match status" value="1"/>
</dbReference>
<dbReference type="InterPro" id="IPR036156">
    <property type="entry name" value="Beta-gal/glucu_dom_sf"/>
</dbReference>
<evidence type="ECO:0000259" key="7">
    <source>
        <dbReference type="Pfam" id="PF02837"/>
    </source>
</evidence>
<dbReference type="OrthoDB" id="9762066at2"/>
<keyword evidence="4" id="KW-0732">Signal</keyword>
<dbReference type="EMBL" id="CP036426">
    <property type="protein sequence ID" value="QDV37612.1"/>
    <property type="molecule type" value="Genomic_DNA"/>
</dbReference>
<feature type="domain" description="Glycoside hydrolase family 2 catalytic" evidence="6">
    <location>
        <begin position="350"/>
        <end position="478"/>
    </location>
</feature>
<comment type="similarity">
    <text evidence="1">Belongs to the glycosyl hydrolase 2 family.</text>
</comment>
<proteinExistence type="inferred from homology"/>
<dbReference type="GO" id="GO:0005975">
    <property type="term" value="P:carbohydrate metabolic process"/>
    <property type="evidence" value="ECO:0007669"/>
    <property type="project" value="InterPro"/>
</dbReference>
<evidence type="ECO:0000259" key="5">
    <source>
        <dbReference type="Pfam" id="PF00703"/>
    </source>
</evidence>
<reference evidence="8 9" key="1">
    <citation type="submission" date="2019-02" db="EMBL/GenBank/DDBJ databases">
        <title>Deep-cultivation of Planctomycetes and their phenomic and genomic characterization uncovers novel biology.</title>
        <authorList>
            <person name="Wiegand S."/>
            <person name="Jogler M."/>
            <person name="Boedeker C."/>
            <person name="Pinto D."/>
            <person name="Vollmers J."/>
            <person name="Rivas-Marin E."/>
            <person name="Kohn T."/>
            <person name="Peeters S.H."/>
            <person name="Heuer A."/>
            <person name="Rast P."/>
            <person name="Oberbeckmann S."/>
            <person name="Bunk B."/>
            <person name="Jeske O."/>
            <person name="Meyerdierks A."/>
            <person name="Storesund J.E."/>
            <person name="Kallscheuer N."/>
            <person name="Luecker S."/>
            <person name="Lage O.M."/>
            <person name="Pohl T."/>
            <person name="Merkel B.J."/>
            <person name="Hornburger P."/>
            <person name="Mueller R.-W."/>
            <person name="Bruemmer F."/>
            <person name="Labrenz M."/>
            <person name="Spormann A.M."/>
            <person name="Op den Camp H."/>
            <person name="Overmann J."/>
            <person name="Amann R."/>
            <person name="Jetten M.S.M."/>
            <person name="Mascher T."/>
            <person name="Medema M.H."/>
            <person name="Devos D.P."/>
            <person name="Kaster A.-K."/>
            <person name="Ovreas L."/>
            <person name="Rohde M."/>
            <person name="Galperin M.Y."/>
            <person name="Jogler C."/>
        </authorList>
    </citation>
    <scope>NUCLEOTIDE SEQUENCE [LARGE SCALE GENOMIC DNA]</scope>
    <source>
        <strain evidence="8 9">ElP</strain>
    </source>
</reference>
<dbReference type="Pfam" id="PF02836">
    <property type="entry name" value="Glyco_hydro_2_C"/>
    <property type="match status" value="1"/>
</dbReference>
<dbReference type="Gene3D" id="2.60.40.10">
    <property type="entry name" value="Immunoglobulins"/>
    <property type="match status" value="1"/>
</dbReference>
<feature type="domain" description="Glycoside hydrolase family 2 immunoglobulin-like beta-sandwich" evidence="5">
    <location>
        <begin position="218"/>
        <end position="307"/>
    </location>
</feature>
<feature type="domain" description="Glycosyl hydrolases family 2 sugar binding" evidence="7">
    <location>
        <begin position="107"/>
        <end position="178"/>
    </location>
</feature>
<dbReference type="EC" id="3.2.1.23" evidence="8"/>
<evidence type="ECO:0000256" key="4">
    <source>
        <dbReference type="SAM" id="SignalP"/>
    </source>
</evidence>
<keyword evidence="9" id="KW-1185">Reference proteome</keyword>
<dbReference type="InterPro" id="IPR006103">
    <property type="entry name" value="Glyco_hydro_2_cat"/>
</dbReference>
<feature type="chain" id="PRO_5022123462" evidence="4">
    <location>
        <begin position="21"/>
        <end position="608"/>
    </location>
</feature>
<dbReference type="InterPro" id="IPR006104">
    <property type="entry name" value="Glyco_hydro_2_N"/>
</dbReference>